<dbReference type="GO" id="GO:0004170">
    <property type="term" value="F:dUTP diphosphatase activity"/>
    <property type="evidence" value="ECO:0007669"/>
    <property type="project" value="UniProtKB-UniRule"/>
</dbReference>
<comment type="similarity">
    <text evidence="1 5">Belongs to the dUTPase family.</text>
</comment>
<comment type="catalytic activity">
    <reaction evidence="4 5">
        <text>dUTP + H2O = dUMP + diphosphate + H(+)</text>
        <dbReference type="Rhea" id="RHEA:10248"/>
        <dbReference type="ChEBI" id="CHEBI:15377"/>
        <dbReference type="ChEBI" id="CHEBI:15378"/>
        <dbReference type="ChEBI" id="CHEBI:33019"/>
        <dbReference type="ChEBI" id="CHEBI:61555"/>
        <dbReference type="ChEBI" id="CHEBI:246422"/>
        <dbReference type="EC" id="3.6.1.23"/>
    </reaction>
</comment>
<dbReference type="NCBIfam" id="TIGR00576">
    <property type="entry name" value="dut"/>
    <property type="match status" value="1"/>
</dbReference>
<dbReference type="InterPro" id="IPR029054">
    <property type="entry name" value="dUTPase-like"/>
</dbReference>
<dbReference type="Proteomes" id="UP000655420">
    <property type="component" value="Unassembled WGS sequence"/>
</dbReference>
<keyword evidence="2 5" id="KW-0378">Hydrolase</keyword>
<dbReference type="InterPro" id="IPR033704">
    <property type="entry name" value="dUTPase_trimeric"/>
</dbReference>
<dbReference type="GO" id="GO:0006226">
    <property type="term" value="P:dUMP biosynthetic process"/>
    <property type="evidence" value="ECO:0007669"/>
    <property type="project" value="UniProtKB-UniRule"/>
</dbReference>
<evidence type="ECO:0000256" key="3">
    <source>
        <dbReference type="ARBA" id="ARBA00023080"/>
    </source>
</evidence>
<reference evidence="7" key="1">
    <citation type="submission" date="2020-12" db="EMBL/GenBank/DDBJ databases">
        <title>Bacterial taxonomy.</title>
        <authorList>
            <person name="Pan X."/>
        </authorList>
    </citation>
    <scope>NUCLEOTIDE SEQUENCE</scope>
    <source>
        <strain evidence="7">M0105</strain>
    </source>
</reference>
<dbReference type="PANTHER" id="PTHR11241">
    <property type="entry name" value="DEOXYURIDINE 5'-TRIPHOSPHATE NUCLEOTIDOHYDROLASE"/>
    <property type="match status" value="1"/>
</dbReference>
<dbReference type="NCBIfam" id="NF001862">
    <property type="entry name" value="PRK00601.1"/>
    <property type="match status" value="1"/>
</dbReference>
<keyword evidence="5" id="KW-0479">Metal-binding</keyword>
<dbReference type="GO" id="GO:0046081">
    <property type="term" value="P:dUTP catabolic process"/>
    <property type="evidence" value="ECO:0007669"/>
    <property type="project" value="InterPro"/>
</dbReference>
<dbReference type="InterPro" id="IPR008181">
    <property type="entry name" value="dUTPase"/>
</dbReference>
<proteinExistence type="inferred from homology"/>
<name>A0A8J7M7Y2_9RHOB</name>
<dbReference type="AlphaFoldDB" id="A0A8J7M7Y2"/>
<dbReference type="EMBL" id="JAEHHL010000007">
    <property type="protein sequence ID" value="MBK0400004.1"/>
    <property type="molecule type" value="Genomic_DNA"/>
</dbReference>
<evidence type="ECO:0000313" key="7">
    <source>
        <dbReference type="EMBL" id="MBK0400004.1"/>
    </source>
</evidence>
<feature type="binding site" evidence="5">
    <location>
        <position position="87"/>
    </location>
    <ligand>
        <name>substrate</name>
    </ligand>
</feature>
<gene>
    <name evidence="5 7" type="primary">dut</name>
    <name evidence="7" type="ORF">H0I76_12465</name>
</gene>
<comment type="cofactor">
    <cofactor evidence="5">
        <name>Mg(2+)</name>
        <dbReference type="ChEBI" id="CHEBI:18420"/>
    </cofactor>
</comment>
<dbReference type="SUPFAM" id="SSF51283">
    <property type="entry name" value="dUTPase-like"/>
    <property type="match status" value="1"/>
</dbReference>
<dbReference type="GO" id="GO:0000287">
    <property type="term" value="F:magnesium ion binding"/>
    <property type="evidence" value="ECO:0007669"/>
    <property type="project" value="UniProtKB-UniRule"/>
</dbReference>
<evidence type="ECO:0000313" key="8">
    <source>
        <dbReference type="Proteomes" id="UP000655420"/>
    </source>
</evidence>
<feature type="binding site" evidence="5">
    <location>
        <begin position="74"/>
        <end position="76"/>
    </location>
    <ligand>
        <name>substrate</name>
    </ligand>
</feature>
<dbReference type="Pfam" id="PF00692">
    <property type="entry name" value="dUTPase"/>
    <property type="match status" value="1"/>
</dbReference>
<dbReference type="PANTHER" id="PTHR11241:SF0">
    <property type="entry name" value="DEOXYURIDINE 5'-TRIPHOSPHATE NUCLEOTIDOHYDROLASE"/>
    <property type="match status" value="1"/>
</dbReference>
<evidence type="ECO:0000256" key="1">
    <source>
        <dbReference type="ARBA" id="ARBA00006581"/>
    </source>
</evidence>
<evidence type="ECO:0000256" key="4">
    <source>
        <dbReference type="ARBA" id="ARBA00047686"/>
    </source>
</evidence>
<dbReference type="UniPathway" id="UPA00610">
    <property type="reaction ID" value="UER00666"/>
</dbReference>
<evidence type="ECO:0000256" key="5">
    <source>
        <dbReference type="HAMAP-Rule" id="MF_00116"/>
    </source>
</evidence>
<dbReference type="EC" id="3.6.1.23" evidence="5"/>
<dbReference type="InterPro" id="IPR036157">
    <property type="entry name" value="dUTPase-like_sf"/>
</dbReference>
<organism evidence="7 8">
    <name type="scientific">Thermohalobaculum xanthum</name>
    <dbReference type="NCBI Taxonomy" id="2753746"/>
    <lineage>
        <taxon>Bacteria</taxon>
        <taxon>Pseudomonadati</taxon>
        <taxon>Pseudomonadota</taxon>
        <taxon>Alphaproteobacteria</taxon>
        <taxon>Rhodobacterales</taxon>
        <taxon>Paracoccaceae</taxon>
        <taxon>Thermohalobaculum</taxon>
    </lineage>
</organism>
<dbReference type="CDD" id="cd07557">
    <property type="entry name" value="trimeric_dUTPase"/>
    <property type="match status" value="1"/>
</dbReference>
<comment type="caution">
    <text evidence="5">Lacks conserved residue(s) required for the propagation of feature annotation.</text>
</comment>
<comment type="function">
    <text evidence="5">This enzyme is involved in nucleotide metabolism: it produces dUMP, the immediate precursor of thymidine nucleotides and it decreases the intracellular concentration of dUTP so that uracil cannot be incorporated into DNA.</text>
</comment>
<comment type="caution">
    <text evidence="7">The sequence shown here is derived from an EMBL/GenBank/DDBJ whole genome shotgun (WGS) entry which is preliminary data.</text>
</comment>
<keyword evidence="3 5" id="KW-0546">Nucleotide metabolism</keyword>
<feature type="domain" description="dUTPase-like" evidence="6">
    <location>
        <begin position="18"/>
        <end position="153"/>
    </location>
</feature>
<dbReference type="Gene3D" id="2.70.40.10">
    <property type="match status" value="1"/>
</dbReference>
<evidence type="ECO:0000256" key="2">
    <source>
        <dbReference type="ARBA" id="ARBA00022801"/>
    </source>
</evidence>
<sequence>MTLILRVARLEHHDPALPLPQYETAGAAGMDLRASLMPGERAAGLALPQMGRVLVPTGLAVAIPEGFEGQVRPRSGLAARHGVTVLNAPGTIDSDYRGELRVLLVNLGPETFRIRHGERIAQLVIAPVTRADVEAAAVLDETVRGAGGFGSTGRG</sequence>
<evidence type="ECO:0000259" key="6">
    <source>
        <dbReference type="Pfam" id="PF00692"/>
    </source>
</evidence>
<accession>A0A8J7M7Y2</accession>
<keyword evidence="5" id="KW-0460">Magnesium</keyword>
<dbReference type="RefSeq" id="WP_200610281.1">
    <property type="nucleotide sequence ID" value="NZ_JAEHHL010000007.1"/>
</dbReference>
<keyword evidence="8" id="KW-1185">Reference proteome</keyword>
<comment type="pathway">
    <text evidence="5">Pyrimidine metabolism; dUMP biosynthesis; dUMP from dCTP (dUTP route): step 2/2.</text>
</comment>
<protein>
    <recommendedName>
        <fullName evidence="5">Deoxyuridine 5'-triphosphate nucleotidohydrolase</fullName>
        <shortName evidence="5">dUTPase</shortName>
        <ecNumber evidence="5">3.6.1.23</ecNumber>
    </recommendedName>
    <alternativeName>
        <fullName evidence="5">dUTP pyrophosphatase</fullName>
    </alternativeName>
</protein>
<dbReference type="HAMAP" id="MF_00116">
    <property type="entry name" value="dUTPase_bact"/>
    <property type="match status" value="1"/>
</dbReference>
<feature type="binding site" evidence="5">
    <location>
        <begin position="91"/>
        <end position="93"/>
    </location>
    <ligand>
        <name>substrate</name>
    </ligand>
</feature>